<dbReference type="Proteomes" id="UP000693946">
    <property type="component" value="Linkage Group LG2"/>
</dbReference>
<accession>A0AAV6RDE5</accession>
<name>A0AAV6RDE5_SOLSE</name>
<sequence length="258" mass="29344">MKLILNNCYNKHYSVRSDRVDIKSPSYAALQGHFHTINQKPHGKPDKIIQHELSMSWIIVRFHGYVPLNMARCLHHRDSFGQFSLHHASSNTDHLMIMHPMITDMKTSQTKGFCHVNNQRNASSTRVMYYDSKTPQTTNIHQNHIRTQKQARAFNLANSLSLMSYVNQYFRARYHIEGTNKAESELNLKPSECARRKRLENVYTATQGPSCAIKARACFMHVVCFVAPGTSLATNAVYLRCTGSLGADSHLHQASAVQ</sequence>
<organism evidence="1 2">
    <name type="scientific">Solea senegalensis</name>
    <name type="common">Senegalese sole</name>
    <dbReference type="NCBI Taxonomy" id="28829"/>
    <lineage>
        <taxon>Eukaryota</taxon>
        <taxon>Metazoa</taxon>
        <taxon>Chordata</taxon>
        <taxon>Craniata</taxon>
        <taxon>Vertebrata</taxon>
        <taxon>Euteleostomi</taxon>
        <taxon>Actinopterygii</taxon>
        <taxon>Neopterygii</taxon>
        <taxon>Teleostei</taxon>
        <taxon>Neoteleostei</taxon>
        <taxon>Acanthomorphata</taxon>
        <taxon>Carangaria</taxon>
        <taxon>Pleuronectiformes</taxon>
        <taxon>Pleuronectoidei</taxon>
        <taxon>Soleidae</taxon>
        <taxon>Solea</taxon>
    </lineage>
</organism>
<gene>
    <name evidence="1" type="ORF">JOB18_037026</name>
</gene>
<dbReference type="EMBL" id="JAGKHQ010000012">
    <property type="protein sequence ID" value="KAG7503351.1"/>
    <property type="molecule type" value="Genomic_DNA"/>
</dbReference>
<evidence type="ECO:0000313" key="1">
    <source>
        <dbReference type="EMBL" id="KAG7503351.1"/>
    </source>
</evidence>
<proteinExistence type="predicted"/>
<comment type="caution">
    <text evidence="1">The sequence shown here is derived from an EMBL/GenBank/DDBJ whole genome shotgun (WGS) entry which is preliminary data.</text>
</comment>
<keyword evidence="2" id="KW-1185">Reference proteome</keyword>
<reference evidence="1 2" key="1">
    <citation type="journal article" date="2021" name="Sci. Rep.">
        <title>Chromosome anchoring in Senegalese sole (Solea senegalensis) reveals sex-associated markers and genome rearrangements in flatfish.</title>
        <authorList>
            <person name="Guerrero-Cozar I."/>
            <person name="Gomez-Garrido J."/>
            <person name="Berbel C."/>
            <person name="Martinez-Blanch J.F."/>
            <person name="Alioto T."/>
            <person name="Claros M.G."/>
            <person name="Gagnaire P.A."/>
            <person name="Manchado M."/>
        </authorList>
    </citation>
    <scope>NUCLEOTIDE SEQUENCE [LARGE SCALE GENOMIC DNA]</scope>
    <source>
        <strain evidence="1">Sse05_10M</strain>
    </source>
</reference>
<dbReference type="AlphaFoldDB" id="A0AAV6RDE5"/>
<protein>
    <submittedName>
        <fullName evidence="1">Uncharacterized protein</fullName>
    </submittedName>
</protein>
<evidence type="ECO:0000313" key="2">
    <source>
        <dbReference type="Proteomes" id="UP000693946"/>
    </source>
</evidence>